<keyword evidence="1" id="KW-1133">Transmembrane helix</keyword>
<dbReference type="PANTHER" id="PTHR37938">
    <property type="entry name" value="BLL0215 PROTEIN"/>
    <property type="match status" value="1"/>
</dbReference>
<dbReference type="Proteomes" id="UP000198825">
    <property type="component" value="Chromosome I"/>
</dbReference>
<dbReference type="AlphaFoldDB" id="A0A1H2LKI2"/>
<feature type="domain" description="YdbS-like PH" evidence="2">
    <location>
        <begin position="80"/>
        <end position="153"/>
    </location>
</feature>
<dbReference type="PANTHER" id="PTHR37938:SF1">
    <property type="entry name" value="BLL0215 PROTEIN"/>
    <property type="match status" value="1"/>
</dbReference>
<evidence type="ECO:0000313" key="4">
    <source>
        <dbReference type="Proteomes" id="UP000198825"/>
    </source>
</evidence>
<protein>
    <submittedName>
        <fullName evidence="3">PH domain-containing protein</fullName>
    </submittedName>
</protein>
<gene>
    <name evidence="3" type="ORF">SAMN04488544_0414</name>
</gene>
<proteinExistence type="predicted"/>
<dbReference type="InterPro" id="IPR005182">
    <property type="entry name" value="YdbS-like_PH"/>
</dbReference>
<organism evidence="3 4">
    <name type="scientific">Microlunatus sagamiharensis</name>
    <dbReference type="NCBI Taxonomy" id="546874"/>
    <lineage>
        <taxon>Bacteria</taxon>
        <taxon>Bacillati</taxon>
        <taxon>Actinomycetota</taxon>
        <taxon>Actinomycetes</taxon>
        <taxon>Propionibacteriales</taxon>
        <taxon>Propionibacteriaceae</taxon>
        <taxon>Microlunatus</taxon>
    </lineage>
</organism>
<name>A0A1H2LKI2_9ACTN</name>
<feature type="transmembrane region" description="Helical" evidence="1">
    <location>
        <begin position="55"/>
        <end position="74"/>
    </location>
</feature>
<dbReference type="STRING" id="546874.SAMN04488544_0414"/>
<keyword evidence="1" id="KW-0472">Membrane</keyword>
<evidence type="ECO:0000259" key="2">
    <source>
        <dbReference type="Pfam" id="PF03703"/>
    </source>
</evidence>
<evidence type="ECO:0000256" key="1">
    <source>
        <dbReference type="SAM" id="Phobius"/>
    </source>
</evidence>
<dbReference type="EMBL" id="LT629799">
    <property type="protein sequence ID" value="SDU81550.1"/>
    <property type="molecule type" value="Genomic_DNA"/>
</dbReference>
<dbReference type="Pfam" id="PF03703">
    <property type="entry name" value="bPH_2"/>
    <property type="match status" value="1"/>
</dbReference>
<sequence length="173" mass="18575">MAGVGLPSRMLGADEYEVLHTRTHAKALVGPALALIGTGALVGAGTAIVPSDYRPYGQFVVLVLAAALAGWACVRPFLHWWTTTYSLTNRRLVMGTGVLKKVRVDLPLWRITDLSVERSLSDRVIGCGTLVARTAGEGSVSLRDVPEVQHVQRAVAEQLFGELHDAPHEGAVR</sequence>
<keyword evidence="1" id="KW-0812">Transmembrane</keyword>
<keyword evidence="4" id="KW-1185">Reference proteome</keyword>
<feature type="transmembrane region" description="Helical" evidence="1">
    <location>
        <begin position="28"/>
        <end position="49"/>
    </location>
</feature>
<evidence type="ECO:0000313" key="3">
    <source>
        <dbReference type="EMBL" id="SDU81550.1"/>
    </source>
</evidence>
<reference evidence="4" key="1">
    <citation type="submission" date="2016-10" db="EMBL/GenBank/DDBJ databases">
        <authorList>
            <person name="Varghese N."/>
            <person name="Submissions S."/>
        </authorList>
    </citation>
    <scope>NUCLEOTIDE SEQUENCE [LARGE SCALE GENOMIC DNA]</scope>
    <source>
        <strain evidence="4">DSM 21743</strain>
    </source>
</reference>
<accession>A0A1H2LKI2</accession>